<evidence type="ECO:0000313" key="3">
    <source>
        <dbReference type="EMBL" id="CAJ1072476.1"/>
    </source>
</evidence>
<dbReference type="GO" id="GO:1905515">
    <property type="term" value="P:non-motile cilium assembly"/>
    <property type="evidence" value="ECO:0007669"/>
    <property type="project" value="TreeGrafter"/>
</dbReference>
<keyword evidence="1" id="KW-0175">Coiled coil</keyword>
<dbReference type="GO" id="GO:0031122">
    <property type="term" value="P:cytoplasmic microtubule organization"/>
    <property type="evidence" value="ECO:0007669"/>
    <property type="project" value="TreeGrafter"/>
</dbReference>
<keyword evidence="4" id="KW-1185">Reference proteome</keyword>
<evidence type="ECO:0000313" key="4">
    <source>
        <dbReference type="Proteomes" id="UP001178508"/>
    </source>
</evidence>
<name>A0AAV1GH37_XYRNO</name>
<accession>A0AAV1GH37</accession>
<dbReference type="PANTHER" id="PTHR31935:SF1">
    <property type="entry name" value="COILED-COIL DOMAIN-CONTAINING PROTEIN 13"/>
    <property type="match status" value="1"/>
</dbReference>
<feature type="region of interest" description="Disordered" evidence="2">
    <location>
        <begin position="512"/>
        <end position="534"/>
    </location>
</feature>
<reference evidence="3" key="1">
    <citation type="submission" date="2023-08" db="EMBL/GenBank/DDBJ databases">
        <authorList>
            <person name="Alioto T."/>
            <person name="Alioto T."/>
            <person name="Gomez Garrido J."/>
        </authorList>
    </citation>
    <scope>NUCLEOTIDE SEQUENCE</scope>
</reference>
<sequence>MEPEDELNDLRLQFQELQRQQERRKLERKKEKEETKLNTIITHDDLDLSKQGIQEDNLENRLLQSENEHLLDQVRGLRDENGRLIKLLNEKDFEIKHLQKKREEERQAFAGTSGLEGDKAATKIVELSRKNRELSAEIARENIKSKQNSKKIKDLEKELKAALMNPPPEQKSDKKSKNKSSPVDCEQEDPLVKSLQEKLAAAQLKVIEYRNQVQSAKQELKIAQKVLISEVGEEVNFQQLLSCPGSFRGRSQQILALQIRVRDLEQQLLNQSSQQRQPSVLSVEEELLGMGTLKKTPPQDRNLSHIRAMEKEKREAFERISADHEALQNEHEDVKKKLEASKSRNKILSAEIKTLKVQISTLFEKGKHDDELVAALLKQQSQMQEVLKRLSQQQNIHNKETPVTPRLQQNSESSEQSTLIKKLKEANALKEAKIKELEAEIQLLPVRLLQEEGGVRQPSLRTADCSSGLLPEEGDNYKRMSSSGSFSKFGHKLVLPAVGGCIDIQGHRDETGVSSCRTEVPGGTPHNDPGAAAGEDKIRFKVRTFEPRPYDSLV</sequence>
<organism evidence="3 4">
    <name type="scientific">Xyrichtys novacula</name>
    <name type="common">Pearly razorfish</name>
    <name type="synonym">Hemipteronotus novacula</name>
    <dbReference type="NCBI Taxonomy" id="13765"/>
    <lineage>
        <taxon>Eukaryota</taxon>
        <taxon>Metazoa</taxon>
        <taxon>Chordata</taxon>
        <taxon>Craniata</taxon>
        <taxon>Vertebrata</taxon>
        <taxon>Euteleostomi</taxon>
        <taxon>Actinopterygii</taxon>
        <taxon>Neopterygii</taxon>
        <taxon>Teleostei</taxon>
        <taxon>Neoteleostei</taxon>
        <taxon>Acanthomorphata</taxon>
        <taxon>Eupercaria</taxon>
        <taxon>Labriformes</taxon>
        <taxon>Labridae</taxon>
        <taxon>Xyrichtys</taxon>
    </lineage>
</organism>
<dbReference type="InterPro" id="IPR038929">
    <property type="entry name" value="CCDC13"/>
</dbReference>
<dbReference type="Proteomes" id="UP001178508">
    <property type="component" value="Chromosome 14"/>
</dbReference>
<protein>
    <submittedName>
        <fullName evidence="3">Coiled-coil domain-containing protein 13 isoform X5</fullName>
    </submittedName>
</protein>
<dbReference type="EMBL" id="OY660877">
    <property type="protein sequence ID" value="CAJ1072476.1"/>
    <property type="molecule type" value="Genomic_DNA"/>
</dbReference>
<gene>
    <name evidence="3" type="ORF">XNOV1_A005278</name>
</gene>
<feature type="region of interest" description="Disordered" evidence="2">
    <location>
        <begin position="395"/>
        <end position="415"/>
    </location>
</feature>
<dbReference type="AlphaFoldDB" id="A0AAV1GH37"/>
<feature type="coiled-coil region" evidence="1">
    <location>
        <begin position="310"/>
        <end position="393"/>
    </location>
</feature>
<dbReference type="PANTHER" id="PTHR31935">
    <property type="entry name" value="COILED-COIL DOMAIN-CONTAINING PROTEIN 13"/>
    <property type="match status" value="1"/>
</dbReference>
<evidence type="ECO:0000256" key="1">
    <source>
        <dbReference type="SAM" id="Coils"/>
    </source>
</evidence>
<feature type="region of interest" description="Disordered" evidence="2">
    <location>
        <begin position="163"/>
        <end position="189"/>
    </location>
</feature>
<feature type="coiled-coil region" evidence="1">
    <location>
        <begin position="192"/>
        <end position="226"/>
    </location>
</feature>
<dbReference type="GO" id="GO:0034451">
    <property type="term" value="C:centriolar satellite"/>
    <property type="evidence" value="ECO:0007669"/>
    <property type="project" value="TreeGrafter"/>
</dbReference>
<feature type="compositionally biased region" description="Polar residues" evidence="2">
    <location>
        <begin position="406"/>
        <end position="415"/>
    </location>
</feature>
<evidence type="ECO:0000256" key="2">
    <source>
        <dbReference type="SAM" id="MobiDB-lite"/>
    </source>
</evidence>
<proteinExistence type="predicted"/>